<dbReference type="AlphaFoldDB" id="A0A445DJ68"/>
<feature type="chain" id="PRO_5019585422" description="Hydrophobic seed protein domain-containing protein" evidence="2">
    <location>
        <begin position="22"/>
        <end position="132"/>
    </location>
</feature>
<dbReference type="Pfam" id="PF14547">
    <property type="entry name" value="Hydrophob_seed"/>
    <property type="match status" value="1"/>
</dbReference>
<keyword evidence="2" id="KW-0732">Signal</keyword>
<dbReference type="Proteomes" id="UP000289738">
    <property type="component" value="Chromosome A04"/>
</dbReference>
<dbReference type="SUPFAM" id="SSF47699">
    <property type="entry name" value="Bifunctional inhibitor/lipid-transfer protein/seed storage 2S albumin"/>
    <property type="match status" value="1"/>
</dbReference>
<dbReference type="InterPro" id="IPR036312">
    <property type="entry name" value="Bifun_inhib/LTP/seed_sf"/>
</dbReference>
<protein>
    <recommendedName>
        <fullName evidence="3">Hydrophobic seed protein domain-containing protein</fullName>
    </recommendedName>
</protein>
<evidence type="ECO:0000259" key="3">
    <source>
        <dbReference type="Pfam" id="PF14547"/>
    </source>
</evidence>
<comment type="caution">
    <text evidence="4">The sequence shown here is derived from an EMBL/GenBank/DDBJ whole genome shotgun (WGS) entry which is preliminary data.</text>
</comment>
<evidence type="ECO:0000313" key="5">
    <source>
        <dbReference type="Proteomes" id="UP000289738"/>
    </source>
</evidence>
<dbReference type="Gene3D" id="1.10.110.10">
    <property type="entry name" value="Plant lipid-transfer and hydrophobic proteins"/>
    <property type="match status" value="1"/>
</dbReference>
<gene>
    <name evidence="4" type="ORF">Ahy_A04g021005</name>
</gene>
<keyword evidence="5" id="KW-1185">Reference proteome</keyword>
<sequence length="132" mass="13317">MASTAALLLSLNLLFSTIVTSQQEPPPPMATPPPPPPSTCPIDTISSSSCLSALNNTMGLIGSGALPTSIITDCCNLVGDLYGTLGSSQARVCVCAGMNVLGVNLIDVAAVLAGIFTVCPNNPVVGFHCSNN</sequence>
<evidence type="ECO:0000313" key="4">
    <source>
        <dbReference type="EMBL" id="RYR63208.1"/>
    </source>
</evidence>
<feature type="signal peptide" evidence="2">
    <location>
        <begin position="1"/>
        <end position="21"/>
    </location>
</feature>
<evidence type="ECO:0000256" key="1">
    <source>
        <dbReference type="ARBA" id="ARBA00008965"/>
    </source>
</evidence>
<reference evidence="4 5" key="1">
    <citation type="submission" date="2019-01" db="EMBL/GenBank/DDBJ databases">
        <title>Sequencing of cultivated peanut Arachis hypogaea provides insights into genome evolution and oil improvement.</title>
        <authorList>
            <person name="Chen X."/>
        </authorList>
    </citation>
    <scope>NUCLEOTIDE SEQUENCE [LARGE SCALE GENOMIC DNA]</scope>
    <source>
        <strain evidence="5">cv. Fuhuasheng</strain>
        <tissue evidence="4">Leaves</tissue>
    </source>
</reference>
<dbReference type="PANTHER" id="PTHR31731">
    <property type="match status" value="1"/>
</dbReference>
<dbReference type="STRING" id="3818.A0A445DJ68"/>
<evidence type="ECO:0000256" key="2">
    <source>
        <dbReference type="SAM" id="SignalP"/>
    </source>
</evidence>
<dbReference type="EMBL" id="SDMP01000004">
    <property type="protein sequence ID" value="RYR63208.1"/>
    <property type="molecule type" value="Genomic_DNA"/>
</dbReference>
<feature type="domain" description="Hydrophobic seed protein" evidence="3">
    <location>
        <begin position="39"/>
        <end position="130"/>
    </location>
</feature>
<proteinExistence type="inferred from homology"/>
<comment type="similarity">
    <text evidence="1">Belongs to the plant LTP family. PEARLI1 subfamily.</text>
</comment>
<name>A0A445DJ68_ARAHY</name>
<accession>A0A445DJ68</accession>
<dbReference type="InterPro" id="IPR027923">
    <property type="entry name" value="Hydrophob_seed_dom"/>
</dbReference>
<organism evidence="4 5">
    <name type="scientific">Arachis hypogaea</name>
    <name type="common">Peanut</name>
    <dbReference type="NCBI Taxonomy" id="3818"/>
    <lineage>
        <taxon>Eukaryota</taxon>
        <taxon>Viridiplantae</taxon>
        <taxon>Streptophyta</taxon>
        <taxon>Embryophyta</taxon>
        <taxon>Tracheophyta</taxon>
        <taxon>Spermatophyta</taxon>
        <taxon>Magnoliopsida</taxon>
        <taxon>eudicotyledons</taxon>
        <taxon>Gunneridae</taxon>
        <taxon>Pentapetalae</taxon>
        <taxon>rosids</taxon>
        <taxon>fabids</taxon>
        <taxon>Fabales</taxon>
        <taxon>Fabaceae</taxon>
        <taxon>Papilionoideae</taxon>
        <taxon>50 kb inversion clade</taxon>
        <taxon>dalbergioids sensu lato</taxon>
        <taxon>Dalbergieae</taxon>
        <taxon>Pterocarpus clade</taxon>
        <taxon>Arachis</taxon>
    </lineage>
</organism>
<dbReference type="InterPro" id="IPR051636">
    <property type="entry name" value="Plant_LTP/defense-related"/>
</dbReference>